<protein>
    <submittedName>
        <fullName evidence="3">Uncharacterized protein</fullName>
    </submittedName>
</protein>
<keyword evidence="2" id="KW-0812">Transmembrane</keyword>
<evidence type="ECO:0000256" key="1">
    <source>
        <dbReference type="SAM" id="Coils"/>
    </source>
</evidence>
<keyword evidence="2" id="KW-0472">Membrane</keyword>
<sequence>MRDPASKYDLSSTESLLSREISNQGDKLCASIRELHTAIRQQGEEIATLSRTLNDQRDNLSNEIANKTALKVIAEHDRVRKQRSENFWFWFWSINCGLILILTIFVPK</sequence>
<reference evidence="3 4" key="1">
    <citation type="submission" date="2020-04" db="EMBL/GenBank/DDBJ databases">
        <title>Molecular characterization of pseudomonads from Agaricus bisporus reveal novel blotch 2 pathogens in Western Europe.</title>
        <authorList>
            <person name="Taparia T."/>
            <person name="Krijger M."/>
            <person name="Haynes E."/>
            <person name="Elpinstone J.G."/>
            <person name="Noble R."/>
            <person name="Van Der Wolf J."/>
        </authorList>
    </citation>
    <scope>NUCLEOTIDE SEQUENCE [LARGE SCALE GENOMIC DNA]</scope>
    <source>
        <strain evidence="3 4">H7001</strain>
    </source>
</reference>
<gene>
    <name evidence="3" type="ORF">HX882_26820</name>
</gene>
<keyword evidence="1" id="KW-0175">Coiled coil</keyword>
<keyword evidence="2" id="KW-1133">Transmembrane helix</keyword>
<proteinExistence type="predicted"/>
<dbReference type="Proteomes" id="UP000539985">
    <property type="component" value="Unassembled WGS sequence"/>
</dbReference>
<feature type="coiled-coil region" evidence="1">
    <location>
        <begin position="39"/>
        <end position="70"/>
    </location>
</feature>
<evidence type="ECO:0000313" key="4">
    <source>
        <dbReference type="Proteomes" id="UP000539985"/>
    </source>
</evidence>
<evidence type="ECO:0000313" key="3">
    <source>
        <dbReference type="EMBL" id="NWB99509.1"/>
    </source>
</evidence>
<dbReference type="EMBL" id="JACAQB010000024">
    <property type="protein sequence ID" value="NWB99509.1"/>
    <property type="molecule type" value="Genomic_DNA"/>
</dbReference>
<organism evidence="3 4">
    <name type="scientific">Pseudomonas gingeri</name>
    <dbReference type="NCBI Taxonomy" id="117681"/>
    <lineage>
        <taxon>Bacteria</taxon>
        <taxon>Pseudomonadati</taxon>
        <taxon>Pseudomonadota</taxon>
        <taxon>Gammaproteobacteria</taxon>
        <taxon>Pseudomonadales</taxon>
        <taxon>Pseudomonadaceae</taxon>
        <taxon>Pseudomonas</taxon>
    </lineage>
</organism>
<dbReference type="AlphaFoldDB" id="A0A7Y7XGL4"/>
<evidence type="ECO:0000256" key="2">
    <source>
        <dbReference type="SAM" id="Phobius"/>
    </source>
</evidence>
<dbReference type="RefSeq" id="WP_177105104.1">
    <property type="nucleotide sequence ID" value="NZ_JACAQB010000024.1"/>
</dbReference>
<feature type="transmembrane region" description="Helical" evidence="2">
    <location>
        <begin position="87"/>
        <end position="106"/>
    </location>
</feature>
<name>A0A7Y7XGL4_9PSED</name>
<comment type="caution">
    <text evidence="3">The sequence shown here is derived from an EMBL/GenBank/DDBJ whole genome shotgun (WGS) entry which is preliminary data.</text>
</comment>
<accession>A0A7Y7XGL4</accession>